<evidence type="ECO:0000313" key="14">
    <source>
        <dbReference type="Proteomes" id="UP001497444"/>
    </source>
</evidence>
<evidence type="ECO:0000256" key="7">
    <source>
        <dbReference type="ARBA" id="ARBA00022927"/>
    </source>
</evidence>
<evidence type="ECO:0000256" key="5">
    <source>
        <dbReference type="ARBA" id="ARBA00022692"/>
    </source>
</evidence>
<accession>A0ABP0V9P4</accession>
<dbReference type="Pfam" id="PF03839">
    <property type="entry name" value="Sec62"/>
    <property type="match status" value="1"/>
</dbReference>
<comment type="caution">
    <text evidence="13">The sequence shown here is derived from an EMBL/GenBank/DDBJ whole genome shotgun (WGS) entry which is preliminary data.</text>
</comment>
<reference evidence="13" key="1">
    <citation type="submission" date="2024-02" db="EMBL/GenBank/DDBJ databases">
        <authorList>
            <consortium name="ELIXIR-Norway"/>
            <consortium name="Elixir Norway"/>
        </authorList>
    </citation>
    <scope>NUCLEOTIDE SEQUENCE</scope>
</reference>
<evidence type="ECO:0000256" key="8">
    <source>
        <dbReference type="ARBA" id="ARBA00022989"/>
    </source>
</evidence>
<keyword evidence="5 12" id="KW-0812">Transmembrane</keyword>
<evidence type="ECO:0000256" key="3">
    <source>
        <dbReference type="ARBA" id="ARBA00021257"/>
    </source>
</evidence>
<gene>
    <name evidence="13" type="ORF">CSSPJE1EN1_LOCUS26225</name>
</gene>
<feature type="compositionally biased region" description="Basic and acidic residues" evidence="11">
    <location>
        <begin position="227"/>
        <end position="236"/>
    </location>
</feature>
<evidence type="ECO:0000256" key="10">
    <source>
        <dbReference type="ARBA" id="ARBA00023136"/>
    </source>
</evidence>
<evidence type="ECO:0000313" key="13">
    <source>
        <dbReference type="EMBL" id="CAK9250847.1"/>
    </source>
</evidence>
<dbReference type="InterPro" id="IPR004728">
    <property type="entry name" value="Sec62"/>
</dbReference>
<name>A0ABP0V9P4_9BRYO</name>
<evidence type="ECO:0000256" key="11">
    <source>
        <dbReference type="SAM" id="MobiDB-lite"/>
    </source>
</evidence>
<keyword evidence="10 12" id="KW-0472">Membrane</keyword>
<feature type="transmembrane region" description="Helical" evidence="12">
    <location>
        <begin position="100"/>
        <end position="118"/>
    </location>
</feature>
<keyword evidence="8 12" id="KW-1133">Transmembrane helix</keyword>
<keyword evidence="7" id="KW-0653">Protein transport</keyword>
<dbReference type="PANTHER" id="PTHR12443">
    <property type="entry name" value="TRANSLOCATION PROTEIN SEC62"/>
    <property type="match status" value="1"/>
</dbReference>
<keyword evidence="14" id="KW-1185">Reference proteome</keyword>
<keyword evidence="9" id="KW-0811">Translocation</keyword>
<evidence type="ECO:0000256" key="2">
    <source>
        <dbReference type="ARBA" id="ARBA00010604"/>
    </source>
</evidence>
<evidence type="ECO:0000256" key="6">
    <source>
        <dbReference type="ARBA" id="ARBA00022824"/>
    </source>
</evidence>
<keyword evidence="4" id="KW-0813">Transport</keyword>
<sequence length="246" mass="27808">MYAGNMVWSNVATGAVIIVVIGFTLLPIWPEAAKKVLWYCSVTFLIATLVFCLLRFIAFLVMWLLGYEFWVFPRLFDESLSFQDSFKPVYTFEKAAAGQGYYRIGVVVLLIAFVYWASTQPTEFDGFLQAQKDFIDDLYSGNLLADVSQEHKDTLDRSKRVPSIEDILREMQEEERLDSVPHNFNDTRGHSSDGDDVSGEETFEAGASSIHEGAEVGLDEGQSSEDVDNKFLDEMLSHTGDYDEQD</sequence>
<dbReference type="PANTHER" id="PTHR12443:SF9">
    <property type="entry name" value="TRANSLOCATION PROTEIN SEC62"/>
    <property type="match status" value="1"/>
</dbReference>
<comment type="similarity">
    <text evidence="2">Belongs to the SEC62 family.</text>
</comment>
<feature type="region of interest" description="Disordered" evidence="11">
    <location>
        <begin position="171"/>
        <end position="246"/>
    </location>
</feature>
<feature type="transmembrane region" description="Helical" evidence="12">
    <location>
        <begin position="6"/>
        <end position="29"/>
    </location>
</feature>
<feature type="transmembrane region" description="Helical" evidence="12">
    <location>
        <begin position="36"/>
        <end position="65"/>
    </location>
</feature>
<proteinExistence type="inferred from homology"/>
<keyword evidence="6" id="KW-0256">Endoplasmic reticulum</keyword>
<comment type="subcellular location">
    <subcellularLocation>
        <location evidence="1">Endoplasmic reticulum membrane</location>
        <topology evidence="1">Multi-pass membrane protein</topology>
    </subcellularLocation>
</comment>
<evidence type="ECO:0000256" key="1">
    <source>
        <dbReference type="ARBA" id="ARBA00004477"/>
    </source>
</evidence>
<dbReference type="Proteomes" id="UP001497444">
    <property type="component" value="Unassembled WGS sequence"/>
</dbReference>
<feature type="compositionally biased region" description="Acidic residues" evidence="11">
    <location>
        <begin position="194"/>
        <end position="203"/>
    </location>
</feature>
<evidence type="ECO:0000256" key="4">
    <source>
        <dbReference type="ARBA" id="ARBA00022448"/>
    </source>
</evidence>
<dbReference type="EMBL" id="CAXAQS010000255">
    <property type="protein sequence ID" value="CAK9250847.1"/>
    <property type="molecule type" value="Genomic_DNA"/>
</dbReference>
<protein>
    <recommendedName>
        <fullName evidence="3">Translocation protein SEC62</fullName>
    </recommendedName>
</protein>
<evidence type="ECO:0000256" key="9">
    <source>
        <dbReference type="ARBA" id="ARBA00023010"/>
    </source>
</evidence>
<evidence type="ECO:0000256" key="12">
    <source>
        <dbReference type="SAM" id="Phobius"/>
    </source>
</evidence>
<organism evidence="13 14">
    <name type="scientific">Sphagnum jensenii</name>
    <dbReference type="NCBI Taxonomy" id="128206"/>
    <lineage>
        <taxon>Eukaryota</taxon>
        <taxon>Viridiplantae</taxon>
        <taxon>Streptophyta</taxon>
        <taxon>Embryophyta</taxon>
        <taxon>Bryophyta</taxon>
        <taxon>Sphagnophytina</taxon>
        <taxon>Sphagnopsida</taxon>
        <taxon>Sphagnales</taxon>
        <taxon>Sphagnaceae</taxon>
        <taxon>Sphagnum</taxon>
    </lineage>
</organism>